<comment type="caution">
    <text evidence="3">The sequence shown here is derived from an EMBL/GenBank/DDBJ whole genome shotgun (WGS) entry which is preliminary data.</text>
</comment>
<dbReference type="InterPro" id="IPR059024">
    <property type="entry name" value="SYNRG_C"/>
</dbReference>
<proteinExistence type="predicted"/>
<reference evidence="3" key="2">
    <citation type="journal article" date="2023" name="BMC Genomics">
        <title>Pest status, molecular evolution, and epigenetic factors derived from the genome assembly of Frankliniella fusca, a thysanopteran phytovirus vector.</title>
        <authorList>
            <person name="Catto M.A."/>
            <person name="Labadie P.E."/>
            <person name="Jacobson A.L."/>
            <person name="Kennedy G.G."/>
            <person name="Srinivasan R."/>
            <person name="Hunt B.G."/>
        </authorList>
    </citation>
    <scope>NUCLEOTIDE SEQUENCE</scope>
    <source>
        <strain evidence="3">PL_HMW_Pooled</strain>
    </source>
</reference>
<dbReference type="InterPro" id="IPR000261">
    <property type="entry name" value="EH_dom"/>
</dbReference>
<name>A0AAE1LSN8_9NEOP</name>
<dbReference type="EMBL" id="JAHWGI010001412">
    <property type="protein sequence ID" value="KAK3930618.1"/>
    <property type="molecule type" value="Genomic_DNA"/>
</dbReference>
<sequence length="999" mass="108500">MFPQQGSGMNRTIHPPPTIPSSSIQGVPGMPSSTMMSTGVPPTGYGLQHGFMGNIPMAPVTSGPVNVQPNQNKMWQQNQQQTFKPQDVQNQQLLQQTQQKDLKHRDYLKQQQRLKAMPLSSSKGMSADALIGNLLDKKDTFTPKLNSQGQVKQATDRPELLGQQMRQSVPPVHPNQPNSSISRGAVASIGSNDLPGWLIPTSARLPPIYSHIWSLVSDPGSGGTLVDTNKILALLLTSSLPKEVLGFIWNLATNGANVQLNQQQLYITLALVALAQMGCTFNNLSVLNFIPTPPIPTFNMNVPKSSIDEKQKRSDLNLKPSVPAAALPPPASTSTMIPTPITTPAPAPLYVSNQNQSADDDFDDFTDFQSADTSAVGISIPNVCNSLPVPATAVIQPSMTAKQVVNELNHSVVNKLGCSQGRSIGSRLANHTLGAPKSNQKHRRASVDSDNIYIQDDFGIGFEKNQNQLKDYRGSEKQEDFTESEDFSDFQVAAGLNVNVDELFPKCHPKPKSQDLFLKESAIRNESDDEDLNKEKEVELLDFDSSSSAKQSPVEVKGAKTIEIPLVAPPPSQPTKELMSIEEDKYSALRLIELEGSGNTSSQASGDVAKRDNTDDFGDFISADDLFEEIAVRDKGNSVKQPKSLTDGNQEVPSAVNVEFAIDDWGPSVFQSRQASQNSVDSIQNLFEVAPTVESKNKFENLSTAFAGLEVSKESGGDPHTKSDSSPAWSFDLELGKESSGLNLISNFNDGHSSTNDDDFGDFVGPDSMQIEDSNCKPPPGFLVDQLWSDNTSNKMMPGTLSDNRSVSSLELPGVTMSRHGSLPSLDLNLFPTTDDLTDKAMNSEVADWLRCLESSCSLLQASASTFTNITSHSVLLEVLGTAEGRNFLNNLLEVHRVTWRIQRSYQRSGQESNQVDSVLGSIQKVWSTLQTFYKLANIETAVEKDGSDEESGQPACGVCGSPASRSVLEYGGHVYHAPCANLWLNCVDRTLPSHSPLL</sequence>
<evidence type="ECO:0000256" key="1">
    <source>
        <dbReference type="SAM" id="MobiDB-lite"/>
    </source>
</evidence>
<dbReference type="PANTHER" id="PTHR15463:SF2">
    <property type="entry name" value="SYNERGIN GAMMA"/>
    <property type="match status" value="1"/>
</dbReference>
<dbReference type="InterPro" id="IPR039656">
    <property type="entry name" value="SYNRG"/>
</dbReference>
<feature type="region of interest" description="Disordered" evidence="1">
    <location>
        <begin position="1"/>
        <end position="42"/>
    </location>
</feature>
<accession>A0AAE1LSN8</accession>
<dbReference type="Proteomes" id="UP001219518">
    <property type="component" value="Unassembled WGS sequence"/>
</dbReference>
<evidence type="ECO:0000259" key="2">
    <source>
        <dbReference type="PROSITE" id="PS50031"/>
    </source>
</evidence>
<organism evidence="3 4">
    <name type="scientific">Frankliniella fusca</name>
    <dbReference type="NCBI Taxonomy" id="407009"/>
    <lineage>
        <taxon>Eukaryota</taxon>
        <taxon>Metazoa</taxon>
        <taxon>Ecdysozoa</taxon>
        <taxon>Arthropoda</taxon>
        <taxon>Hexapoda</taxon>
        <taxon>Insecta</taxon>
        <taxon>Pterygota</taxon>
        <taxon>Neoptera</taxon>
        <taxon>Paraneoptera</taxon>
        <taxon>Thysanoptera</taxon>
        <taxon>Terebrantia</taxon>
        <taxon>Thripoidea</taxon>
        <taxon>Thripidae</taxon>
        <taxon>Frankliniella</taxon>
    </lineage>
</organism>
<evidence type="ECO:0000313" key="3">
    <source>
        <dbReference type="EMBL" id="KAK3930618.1"/>
    </source>
</evidence>
<dbReference type="AlphaFoldDB" id="A0AAE1LSN8"/>
<dbReference type="PANTHER" id="PTHR15463">
    <property type="entry name" value="AP1 GAMMA SUBUNIT BINDING PROTEIN 1"/>
    <property type="match status" value="1"/>
</dbReference>
<gene>
    <name evidence="3" type="ORF">KUF71_023974</name>
</gene>
<dbReference type="PROSITE" id="PS50031">
    <property type="entry name" value="EH"/>
    <property type="match status" value="1"/>
</dbReference>
<dbReference type="Pfam" id="PF25999">
    <property type="entry name" value="SYNRG_C"/>
    <property type="match status" value="1"/>
</dbReference>
<dbReference type="GO" id="GO:0030130">
    <property type="term" value="C:clathrin coat of trans-Golgi network vesicle"/>
    <property type="evidence" value="ECO:0007669"/>
    <property type="project" value="TreeGrafter"/>
</dbReference>
<evidence type="ECO:0000313" key="4">
    <source>
        <dbReference type="Proteomes" id="UP001219518"/>
    </source>
</evidence>
<feature type="domain" description="EH" evidence="2">
    <location>
        <begin position="201"/>
        <end position="301"/>
    </location>
</feature>
<keyword evidence="4" id="KW-1185">Reference proteome</keyword>
<feature type="compositionally biased region" description="Polar residues" evidence="1">
    <location>
        <begin position="1"/>
        <end position="10"/>
    </location>
</feature>
<reference evidence="3" key="1">
    <citation type="submission" date="2021-07" db="EMBL/GenBank/DDBJ databases">
        <authorList>
            <person name="Catto M.A."/>
            <person name="Jacobson A."/>
            <person name="Kennedy G."/>
            <person name="Labadie P."/>
            <person name="Hunt B.G."/>
            <person name="Srinivasan R."/>
        </authorList>
    </citation>
    <scope>NUCLEOTIDE SEQUENCE</scope>
    <source>
        <strain evidence="3">PL_HMW_Pooled</strain>
        <tissue evidence="3">Head</tissue>
    </source>
</reference>
<protein>
    <submittedName>
        <fullName evidence="3">Synergin gamma</fullName>
    </submittedName>
</protein>
<dbReference type="Gene3D" id="1.10.238.10">
    <property type="entry name" value="EF-hand"/>
    <property type="match status" value="1"/>
</dbReference>